<feature type="domain" description="RapA2 cadherin-like" evidence="3">
    <location>
        <begin position="587"/>
        <end position="652"/>
    </location>
</feature>
<comment type="caution">
    <text evidence="4">The sequence shown here is derived from an EMBL/GenBank/DDBJ whole genome shotgun (WGS) entry which is preliminary data.</text>
</comment>
<comment type="subcellular location">
    <subcellularLocation>
        <location evidence="1">Secreted</location>
    </subcellularLocation>
</comment>
<protein>
    <submittedName>
        <fullName evidence="4">Cadherin-like domain-containing protein</fullName>
    </submittedName>
</protein>
<dbReference type="InterPro" id="IPR001343">
    <property type="entry name" value="Hemolysn_Ca-bd"/>
</dbReference>
<proteinExistence type="predicted"/>
<organism evidence="4 5">
    <name type="scientific">Rhizobium setariae</name>
    <dbReference type="NCBI Taxonomy" id="2801340"/>
    <lineage>
        <taxon>Bacteria</taxon>
        <taxon>Pseudomonadati</taxon>
        <taxon>Pseudomonadota</taxon>
        <taxon>Alphaproteobacteria</taxon>
        <taxon>Hyphomicrobiales</taxon>
        <taxon>Rhizobiaceae</taxon>
        <taxon>Rhizobium/Agrobacterium group</taxon>
        <taxon>Rhizobium</taxon>
    </lineage>
</organism>
<evidence type="ECO:0000313" key="5">
    <source>
        <dbReference type="Proteomes" id="UP000633219"/>
    </source>
</evidence>
<dbReference type="GO" id="GO:0005509">
    <property type="term" value="F:calcium ion binding"/>
    <property type="evidence" value="ECO:0007669"/>
    <property type="project" value="InterPro"/>
</dbReference>
<dbReference type="Gene3D" id="2.150.10.10">
    <property type="entry name" value="Serralysin-like metalloprotease, C-terminal"/>
    <property type="match status" value="1"/>
</dbReference>
<dbReference type="EMBL" id="JAEQNC010000002">
    <property type="protein sequence ID" value="MBL0371306.1"/>
    <property type="molecule type" value="Genomic_DNA"/>
</dbReference>
<sequence length="866" mass="89838">MTTSYTQGSTTLVNSTTTSAQQYSSVAAFADGGWVVTWHSYGQDGDLAGIYQQMYHADGTKNGLESQVNSHTTGNQYNPQVVTLADGGWVVTWTSNGQDLAGTDGGIYQQRYDLDGDPVGVETLVNTTTSGNQSGQKVTALSEGGWIVTWQSGYSIHMQRFDAAGDPNGNEVAVYSSAHNSYEPSITELADGFVVTWTSSGLDGSYQGVFQQRYDSNGTAVGPYSQVNTTALNDQLASSVTPLDNGGWVVTWFTWATSPGAANSIWQQQFSANGIMVGGETLVGSSDGNSANSVIGLPGGGWAVVWSRFSIQLQIYDANGEKVGSQVKLSTDSLDNSPSLAVTDDGDLVVTWHSLAADGDQWGVQQTVLSPGNLPEGSDKTLTLQEDGSHTFSQADFGFSDGDGDTLAAITITAIPANGALKLNGTVVKANDVIAAADIGKLVWTPDADAFGKTLASFKFKVTDDKGETSVSDYKISFDVNAVNDTPTAKGSTIDLEEDGSHTFTQSDFGFSDKDNDQLASITITEMPANGTLKLNGQLVKANDVIAAADIGKLVWTPDANAYGDALASVTFKVTDTGGATSASDYTILFDVAGINDAPLAVDDAASLKEGDQSIIDVLSNDIDVEGDKLSVSAASVTSGNGTVSVNEDGKLVVAYTGANLAAGAKADITISYTLSDGAGSDGGALTVTVTGVTEGGSDIIGTAGKDRLKGTNAGEKIIGLEDNDVIDGRGGDDIIQAGEGNDRIDGGNGNDTISAGFGNDTVEGGAGNDILMGRGGNDRLTGGQGADTFVFHKQSGNDTITDFATAGKNHDIIDLQDLGSINTFKQLVAIMDQVGKDVVIDLAGDNDITLKNVDLGDLTKDHFLF</sequence>
<keyword evidence="5" id="KW-1185">Reference proteome</keyword>
<reference evidence="4" key="1">
    <citation type="submission" date="2021-01" db="EMBL/GenBank/DDBJ databases">
        <title>Rhizobium sp. strain KVB221 16S ribosomal RNA gene Genome sequencing and assembly.</title>
        <authorList>
            <person name="Kang M."/>
        </authorList>
    </citation>
    <scope>NUCLEOTIDE SEQUENCE</scope>
    <source>
        <strain evidence="4">KVB221</strain>
    </source>
</reference>
<dbReference type="RefSeq" id="WP_201653789.1">
    <property type="nucleotide sequence ID" value="NZ_JAEQNC010000002.1"/>
</dbReference>
<accession>A0A936YN37</accession>
<dbReference type="Pfam" id="PF17803">
    <property type="entry name" value="Cadherin_4"/>
    <property type="match status" value="2"/>
</dbReference>
<gene>
    <name evidence="4" type="ORF">JJB09_04635</name>
</gene>
<dbReference type="InterPro" id="IPR050557">
    <property type="entry name" value="RTX_toxin/Mannuronan_C5-epim"/>
</dbReference>
<dbReference type="Pfam" id="PF17963">
    <property type="entry name" value="Big_9"/>
    <property type="match status" value="1"/>
</dbReference>
<name>A0A936YN37_9HYPH</name>
<dbReference type="GO" id="GO:0005576">
    <property type="term" value="C:extracellular region"/>
    <property type="evidence" value="ECO:0007669"/>
    <property type="project" value="UniProtKB-SubCell"/>
</dbReference>
<dbReference type="PANTHER" id="PTHR38340">
    <property type="entry name" value="S-LAYER PROTEIN"/>
    <property type="match status" value="1"/>
</dbReference>
<feature type="domain" description="RapA2 cadherin-like" evidence="3">
    <location>
        <begin position="476"/>
        <end position="537"/>
    </location>
</feature>
<dbReference type="InterPro" id="IPR011049">
    <property type="entry name" value="Serralysin-like_metalloprot_C"/>
</dbReference>
<dbReference type="AlphaFoldDB" id="A0A936YN37"/>
<keyword evidence="2" id="KW-0964">Secreted</keyword>
<dbReference type="PANTHER" id="PTHR38340:SF1">
    <property type="entry name" value="S-LAYER PROTEIN"/>
    <property type="match status" value="1"/>
</dbReference>
<dbReference type="SUPFAM" id="SSF51120">
    <property type="entry name" value="beta-Roll"/>
    <property type="match status" value="1"/>
</dbReference>
<dbReference type="InterPro" id="IPR018511">
    <property type="entry name" value="Hemolysin-typ_Ca-bd_CS"/>
</dbReference>
<evidence type="ECO:0000256" key="1">
    <source>
        <dbReference type="ARBA" id="ARBA00004613"/>
    </source>
</evidence>
<dbReference type="Proteomes" id="UP000633219">
    <property type="component" value="Unassembled WGS sequence"/>
</dbReference>
<dbReference type="Pfam" id="PF00353">
    <property type="entry name" value="HemolysinCabind"/>
    <property type="match status" value="2"/>
</dbReference>
<evidence type="ECO:0000256" key="2">
    <source>
        <dbReference type="ARBA" id="ARBA00022525"/>
    </source>
</evidence>
<dbReference type="PRINTS" id="PR00313">
    <property type="entry name" value="CABNDNGRPT"/>
</dbReference>
<evidence type="ECO:0000313" key="4">
    <source>
        <dbReference type="EMBL" id="MBL0371306.1"/>
    </source>
</evidence>
<evidence type="ECO:0000259" key="3">
    <source>
        <dbReference type="Pfam" id="PF17803"/>
    </source>
</evidence>
<dbReference type="InterPro" id="IPR040853">
    <property type="entry name" value="RapA2_cadherin-like"/>
</dbReference>
<dbReference type="PROSITE" id="PS00330">
    <property type="entry name" value="HEMOLYSIN_CALCIUM"/>
    <property type="match status" value="1"/>
</dbReference>